<dbReference type="AlphaFoldDB" id="A0A5N6QYR9"/>
<feature type="transmembrane region" description="Helical" evidence="1">
    <location>
        <begin position="52"/>
        <end position="72"/>
    </location>
</feature>
<reference evidence="2 3" key="1">
    <citation type="submission" date="2019-06" db="EMBL/GenBank/DDBJ databases">
        <title>A chromosomal-level reference genome of Carpinus fangiana (Coryloideae, Betulaceae).</title>
        <authorList>
            <person name="Yang X."/>
            <person name="Wang Z."/>
            <person name="Zhang L."/>
            <person name="Hao G."/>
            <person name="Liu J."/>
            <person name="Yang Y."/>
        </authorList>
    </citation>
    <scope>NUCLEOTIDE SEQUENCE [LARGE SCALE GENOMIC DNA]</scope>
    <source>
        <strain evidence="2">Cfa_2016G</strain>
        <tissue evidence="2">Leaf</tissue>
    </source>
</reference>
<sequence>MEVRKIKSTDERVTEEREREDDTINTVLFTAGAALLMACLKRAMITCLVEQWRAWVFLVLNLVLLAIFFTSIRSGVDSNESQERNVDDVGLKKTERKTNRRQCASSAAAAQVEEHKDCRKMYKKRSLGNDEQPAERVEDDVVAEANPIRLSKEELNKRAETFIAMFRQHLVTDAEKGRRQFFYEPEGAKILNFQQGSNVTLSPQGVVKCSMRKFRG</sequence>
<dbReference type="EMBL" id="CM017323">
    <property type="protein sequence ID" value="KAE8021611.1"/>
    <property type="molecule type" value="Genomic_DNA"/>
</dbReference>
<keyword evidence="1" id="KW-0812">Transmembrane</keyword>
<dbReference type="Proteomes" id="UP000327013">
    <property type="component" value="Chromosome 3"/>
</dbReference>
<feature type="transmembrane region" description="Helical" evidence="1">
    <location>
        <begin position="23"/>
        <end position="40"/>
    </location>
</feature>
<accession>A0A5N6QYR9</accession>
<keyword evidence="1" id="KW-0472">Membrane</keyword>
<evidence type="ECO:0000256" key="1">
    <source>
        <dbReference type="SAM" id="Phobius"/>
    </source>
</evidence>
<dbReference type="PANTHER" id="PTHR35997">
    <property type="entry name" value="COTTON FIBER PROTEIN-RELATED"/>
    <property type="match status" value="1"/>
</dbReference>
<name>A0A5N6QYR9_9ROSI</name>
<evidence type="ECO:0000313" key="2">
    <source>
        <dbReference type="EMBL" id="KAE8021611.1"/>
    </source>
</evidence>
<proteinExistence type="predicted"/>
<keyword evidence="1" id="KW-1133">Transmembrane helix</keyword>
<organism evidence="2 3">
    <name type="scientific">Carpinus fangiana</name>
    <dbReference type="NCBI Taxonomy" id="176857"/>
    <lineage>
        <taxon>Eukaryota</taxon>
        <taxon>Viridiplantae</taxon>
        <taxon>Streptophyta</taxon>
        <taxon>Embryophyta</taxon>
        <taxon>Tracheophyta</taxon>
        <taxon>Spermatophyta</taxon>
        <taxon>Magnoliopsida</taxon>
        <taxon>eudicotyledons</taxon>
        <taxon>Gunneridae</taxon>
        <taxon>Pentapetalae</taxon>
        <taxon>rosids</taxon>
        <taxon>fabids</taxon>
        <taxon>Fagales</taxon>
        <taxon>Betulaceae</taxon>
        <taxon>Carpinus</taxon>
    </lineage>
</organism>
<dbReference type="OrthoDB" id="1725777at2759"/>
<evidence type="ECO:0000313" key="3">
    <source>
        <dbReference type="Proteomes" id="UP000327013"/>
    </source>
</evidence>
<gene>
    <name evidence="2" type="ORF">FH972_007487</name>
</gene>
<dbReference type="PANTHER" id="PTHR35997:SF5">
    <property type="entry name" value="OS09G0539700 PROTEIN"/>
    <property type="match status" value="1"/>
</dbReference>
<protein>
    <submittedName>
        <fullName evidence="2">Uncharacterized protein</fullName>
    </submittedName>
</protein>
<keyword evidence="3" id="KW-1185">Reference proteome</keyword>